<protein>
    <submittedName>
        <fullName evidence="2">Uncharacterized protein</fullName>
    </submittedName>
</protein>
<dbReference type="AlphaFoldDB" id="A0A7T8KLW8"/>
<dbReference type="Proteomes" id="UP000595437">
    <property type="component" value="Chromosome 2"/>
</dbReference>
<sequence>MSLTILLLSLSLPLHTNPLSISTSFKPPHFNNAERSFGGHFENIKREAFSITASFDEQELVDRQPIINTASSSIQHQEILLVIRPYLPSSKWLGV</sequence>
<evidence type="ECO:0000313" key="2">
    <source>
        <dbReference type="EMBL" id="QQP58303.1"/>
    </source>
</evidence>
<proteinExistence type="predicted"/>
<feature type="chain" id="PRO_5031103823" evidence="1">
    <location>
        <begin position="19"/>
        <end position="95"/>
    </location>
</feature>
<feature type="signal peptide" evidence="1">
    <location>
        <begin position="1"/>
        <end position="18"/>
    </location>
</feature>
<keyword evidence="1" id="KW-0732">Signal</keyword>
<gene>
    <name evidence="2" type="ORF">FKW44_003572</name>
</gene>
<organism evidence="2 3">
    <name type="scientific">Caligus rogercresseyi</name>
    <name type="common">Sea louse</name>
    <dbReference type="NCBI Taxonomy" id="217165"/>
    <lineage>
        <taxon>Eukaryota</taxon>
        <taxon>Metazoa</taxon>
        <taxon>Ecdysozoa</taxon>
        <taxon>Arthropoda</taxon>
        <taxon>Crustacea</taxon>
        <taxon>Multicrustacea</taxon>
        <taxon>Hexanauplia</taxon>
        <taxon>Copepoda</taxon>
        <taxon>Siphonostomatoida</taxon>
        <taxon>Caligidae</taxon>
        <taxon>Caligus</taxon>
    </lineage>
</organism>
<accession>A0A7T8KLW8</accession>
<name>A0A7T8KLW8_CALRO</name>
<dbReference type="EMBL" id="CP045891">
    <property type="protein sequence ID" value="QQP58303.1"/>
    <property type="molecule type" value="Genomic_DNA"/>
</dbReference>
<reference evidence="3" key="1">
    <citation type="submission" date="2021-01" db="EMBL/GenBank/DDBJ databases">
        <title>Caligus Genome Assembly.</title>
        <authorList>
            <person name="Gallardo-Escarate C."/>
        </authorList>
    </citation>
    <scope>NUCLEOTIDE SEQUENCE [LARGE SCALE GENOMIC DNA]</scope>
</reference>
<keyword evidence="3" id="KW-1185">Reference proteome</keyword>
<evidence type="ECO:0000313" key="3">
    <source>
        <dbReference type="Proteomes" id="UP000595437"/>
    </source>
</evidence>
<evidence type="ECO:0000256" key="1">
    <source>
        <dbReference type="SAM" id="SignalP"/>
    </source>
</evidence>